<dbReference type="EMBL" id="VUJU01012591">
    <property type="protein sequence ID" value="KAF0707307.1"/>
    <property type="molecule type" value="Genomic_DNA"/>
</dbReference>
<dbReference type="PANTHER" id="PTHR45749">
    <property type="match status" value="1"/>
</dbReference>
<reference evidence="2 3" key="1">
    <citation type="submission" date="2019-08" db="EMBL/GenBank/DDBJ databases">
        <title>Whole genome of Aphis craccivora.</title>
        <authorList>
            <person name="Voronova N.V."/>
            <person name="Shulinski R.S."/>
            <person name="Bandarenka Y.V."/>
            <person name="Zhorov D.G."/>
            <person name="Warner D."/>
        </authorList>
    </citation>
    <scope>NUCLEOTIDE SEQUENCE [LARGE SCALE GENOMIC DNA]</scope>
    <source>
        <strain evidence="2">180601</strain>
        <tissue evidence="2">Whole Body</tissue>
    </source>
</reference>
<dbReference type="PANTHER" id="PTHR45749:SF21">
    <property type="entry name" value="DUF4371 DOMAIN-CONTAINING PROTEIN"/>
    <property type="match status" value="1"/>
</dbReference>
<protein>
    <submittedName>
        <fullName evidence="2">Zinc finger MYM-type protein 1-like</fullName>
    </submittedName>
</protein>
<dbReference type="OrthoDB" id="6593568at2759"/>
<accession>A0A6G0VUR6</accession>
<proteinExistence type="predicted"/>
<dbReference type="InterPro" id="IPR012337">
    <property type="entry name" value="RNaseH-like_sf"/>
</dbReference>
<evidence type="ECO:0000259" key="1">
    <source>
        <dbReference type="Pfam" id="PF14291"/>
    </source>
</evidence>
<keyword evidence="3" id="KW-1185">Reference proteome</keyword>
<dbReference type="AlphaFoldDB" id="A0A6G0VUR6"/>
<name>A0A6G0VUR6_APHCR</name>
<dbReference type="Proteomes" id="UP000478052">
    <property type="component" value="Unassembled WGS sequence"/>
</dbReference>
<feature type="non-terminal residue" evidence="2">
    <location>
        <position position="381"/>
    </location>
</feature>
<evidence type="ECO:0000313" key="2">
    <source>
        <dbReference type="EMBL" id="KAF0707307.1"/>
    </source>
</evidence>
<feature type="domain" description="DUF4371" evidence="1">
    <location>
        <begin position="172"/>
        <end position="353"/>
    </location>
</feature>
<dbReference type="Pfam" id="PF14291">
    <property type="entry name" value="DUF4371"/>
    <property type="match status" value="1"/>
</dbReference>
<sequence>MSSSLGLEQTLSTPKENDDFNEVQLPVVSKLKDTNLFTGLNKNLNENDPARFSDMNKKFTFEQKQYILKLGPCQPSAQEMPFHKFPKTLSFHAKWYTKTLPDGSIGTRKWLSYSISKDKIYCLYCILFGKSPKKAWTNYGVYRWKDGVFMLASHETSVIHIAASIDATIQEQIIVKQLVDITLFLGKHGLAFRGHNEKWSDSVRGNFKDLVILLTEYSPVLSSYITQLKEKGKHMISFITWQRQNQLIDSISNSILKSIVQEVNTARIFSISIDTTFDISRHEQVSFVIRYTDESKGKIVERLLMICTTSSTNSQALYNIFLNIFEKTNIDWKNNLIGQSYDGAANMRGEYNGLQAKIKSENNQAIYIWCWAHRLNLIVEQ</sequence>
<evidence type="ECO:0000313" key="3">
    <source>
        <dbReference type="Proteomes" id="UP000478052"/>
    </source>
</evidence>
<dbReference type="InterPro" id="IPR025398">
    <property type="entry name" value="DUF4371"/>
</dbReference>
<dbReference type="SUPFAM" id="SSF53098">
    <property type="entry name" value="Ribonuclease H-like"/>
    <property type="match status" value="1"/>
</dbReference>
<comment type="caution">
    <text evidence="2">The sequence shown here is derived from an EMBL/GenBank/DDBJ whole genome shotgun (WGS) entry which is preliminary data.</text>
</comment>
<gene>
    <name evidence="2" type="ORF">FWK35_00034472</name>
</gene>
<organism evidence="2 3">
    <name type="scientific">Aphis craccivora</name>
    <name type="common">Cowpea aphid</name>
    <dbReference type="NCBI Taxonomy" id="307492"/>
    <lineage>
        <taxon>Eukaryota</taxon>
        <taxon>Metazoa</taxon>
        <taxon>Ecdysozoa</taxon>
        <taxon>Arthropoda</taxon>
        <taxon>Hexapoda</taxon>
        <taxon>Insecta</taxon>
        <taxon>Pterygota</taxon>
        <taxon>Neoptera</taxon>
        <taxon>Paraneoptera</taxon>
        <taxon>Hemiptera</taxon>
        <taxon>Sternorrhyncha</taxon>
        <taxon>Aphidomorpha</taxon>
        <taxon>Aphidoidea</taxon>
        <taxon>Aphididae</taxon>
        <taxon>Aphidini</taxon>
        <taxon>Aphis</taxon>
        <taxon>Aphis</taxon>
    </lineage>
</organism>